<reference evidence="1 2" key="1">
    <citation type="submission" date="2024-03" db="EMBL/GenBank/DDBJ databases">
        <title>Draft genome sequence of Pseudonocardia nematodicida JCM 31783.</title>
        <authorList>
            <person name="Butdee W."/>
            <person name="Duangmal K."/>
        </authorList>
    </citation>
    <scope>NUCLEOTIDE SEQUENCE [LARGE SCALE GENOMIC DNA]</scope>
    <source>
        <strain evidence="1 2">JCM 31783</strain>
    </source>
</reference>
<proteinExistence type="predicted"/>
<sequence length="166" mass="17769">MTARTIPPMTADPVTTLSAWLDFYRATLIAKCDGLTDDQLCTASVRPSSLTLLGLVRHLAAVERHWFREVLAGEDVPPLHGREAGTGHDGGIVLDGTGFAEARTTWDDEVARARAICAAAAPDAVGSLDGNEVSLCWVLTHVTAEYARHAGHADLIRERIDGRTGV</sequence>
<keyword evidence="2" id="KW-1185">Reference proteome</keyword>
<dbReference type="Proteomes" id="UP001494902">
    <property type="component" value="Unassembled WGS sequence"/>
</dbReference>
<evidence type="ECO:0000313" key="2">
    <source>
        <dbReference type="Proteomes" id="UP001494902"/>
    </source>
</evidence>
<accession>A0ABV1K9J7</accession>
<organism evidence="1 2">
    <name type="scientific">Pseudonocardia nematodicida</name>
    <dbReference type="NCBI Taxonomy" id="1206997"/>
    <lineage>
        <taxon>Bacteria</taxon>
        <taxon>Bacillati</taxon>
        <taxon>Actinomycetota</taxon>
        <taxon>Actinomycetes</taxon>
        <taxon>Pseudonocardiales</taxon>
        <taxon>Pseudonocardiaceae</taxon>
        <taxon>Pseudonocardia</taxon>
    </lineage>
</organism>
<dbReference type="InterPro" id="IPR007061">
    <property type="entry name" value="MST-like"/>
</dbReference>
<evidence type="ECO:0000313" key="1">
    <source>
        <dbReference type="EMBL" id="MEQ3551155.1"/>
    </source>
</evidence>
<gene>
    <name evidence="1" type="ORF">WIS52_11800</name>
</gene>
<dbReference type="Gene3D" id="1.20.120.450">
    <property type="entry name" value="dinb family like domain"/>
    <property type="match status" value="1"/>
</dbReference>
<dbReference type="EMBL" id="JBEDNQ010000004">
    <property type="protein sequence ID" value="MEQ3551155.1"/>
    <property type="molecule type" value="Genomic_DNA"/>
</dbReference>
<dbReference type="Pfam" id="PF04978">
    <property type="entry name" value="MST"/>
    <property type="match status" value="1"/>
</dbReference>
<dbReference type="SUPFAM" id="SSF109854">
    <property type="entry name" value="DinB/YfiT-like putative metalloenzymes"/>
    <property type="match status" value="1"/>
</dbReference>
<protein>
    <submittedName>
        <fullName evidence="1">DinB family protein</fullName>
    </submittedName>
</protein>
<name>A0ABV1K9J7_9PSEU</name>
<comment type="caution">
    <text evidence="1">The sequence shown here is derived from an EMBL/GenBank/DDBJ whole genome shotgun (WGS) entry which is preliminary data.</text>
</comment>
<dbReference type="InterPro" id="IPR034660">
    <property type="entry name" value="DinB/YfiT-like"/>
</dbReference>